<evidence type="ECO:0000256" key="1">
    <source>
        <dbReference type="SAM" id="MobiDB-lite"/>
    </source>
</evidence>
<keyword evidence="3" id="KW-0540">Nuclease</keyword>
<dbReference type="EMBL" id="JACHOV010000003">
    <property type="protein sequence ID" value="MBB4640861.1"/>
    <property type="molecule type" value="Genomic_DNA"/>
</dbReference>
<reference evidence="3 4" key="1">
    <citation type="submission" date="2020-08" db="EMBL/GenBank/DDBJ databases">
        <title>Genomic Encyclopedia of Type Strains, Phase IV (KMG-IV): sequencing the most valuable type-strain genomes for metagenomic binning, comparative biology and taxonomic classification.</title>
        <authorList>
            <person name="Goeker M."/>
        </authorList>
    </citation>
    <scope>NUCLEOTIDE SEQUENCE [LARGE SCALE GENOMIC DNA]</scope>
    <source>
        <strain evidence="3 4">DSM 7465</strain>
    </source>
</reference>
<sequence>MQDFIATYGLWILVVLALIAIIAFLFRGKGADKTIVAPPPQATSEKPGFARAPPTPVEPAPQPKAAEPVAPAKPRSSGEPDNLLKIKGIGPKVNGILIGLGVTRYEQIASWTATDLAEIDRHLGNFAGRPSRDQWMDQASYLARGDVAGFEAKYGKL</sequence>
<dbReference type="GO" id="GO:0004519">
    <property type="term" value="F:endonuclease activity"/>
    <property type="evidence" value="ECO:0007669"/>
    <property type="project" value="UniProtKB-KW"/>
</dbReference>
<feature type="transmembrane region" description="Helical" evidence="2">
    <location>
        <begin position="6"/>
        <end position="26"/>
    </location>
</feature>
<protein>
    <submittedName>
        <fullName evidence="3">Putative flap endonuclease-1-like 5' DNA nuclease</fullName>
    </submittedName>
</protein>
<organism evidence="3 4">
    <name type="scientific">Rhizorhapis suberifaciens</name>
    <name type="common">corky root of lettuce</name>
    <dbReference type="NCBI Taxonomy" id="13656"/>
    <lineage>
        <taxon>Bacteria</taxon>
        <taxon>Pseudomonadati</taxon>
        <taxon>Pseudomonadota</taxon>
        <taxon>Alphaproteobacteria</taxon>
        <taxon>Sphingomonadales</taxon>
        <taxon>Sphingomonadaceae</taxon>
        <taxon>Rhizorhapis</taxon>
    </lineage>
</organism>
<keyword evidence="2" id="KW-0812">Transmembrane</keyword>
<keyword evidence="4" id="KW-1185">Reference proteome</keyword>
<evidence type="ECO:0000313" key="4">
    <source>
        <dbReference type="Proteomes" id="UP000575068"/>
    </source>
</evidence>
<keyword evidence="3" id="KW-0378">Hydrolase</keyword>
<gene>
    <name evidence="3" type="ORF">HNQ99_001154</name>
</gene>
<accession>A0A840HT27</accession>
<name>A0A840HT27_9SPHN</name>
<evidence type="ECO:0000256" key="2">
    <source>
        <dbReference type="SAM" id="Phobius"/>
    </source>
</evidence>
<feature type="compositionally biased region" description="Low complexity" evidence="1">
    <location>
        <begin position="63"/>
        <end position="74"/>
    </location>
</feature>
<comment type="caution">
    <text evidence="3">The sequence shown here is derived from an EMBL/GenBank/DDBJ whole genome shotgun (WGS) entry which is preliminary data.</text>
</comment>
<keyword evidence="2" id="KW-1133">Transmembrane helix</keyword>
<proteinExistence type="predicted"/>
<dbReference type="AlphaFoldDB" id="A0A840HT27"/>
<evidence type="ECO:0000313" key="3">
    <source>
        <dbReference type="EMBL" id="MBB4640861.1"/>
    </source>
</evidence>
<dbReference type="Gene3D" id="1.10.150.20">
    <property type="entry name" value="5' to 3' exonuclease, C-terminal subdomain"/>
    <property type="match status" value="1"/>
</dbReference>
<dbReference type="Proteomes" id="UP000575068">
    <property type="component" value="Unassembled WGS sequence"/>
</dbReference>
<keyword evidence="2" id="KW-0472">Membrane</keyword>
<keyword evidence="3" id="KW-0255">Endonuclease</keyword>
<feature type="compositionally biased region" description="Pro residues" evidence="1">
    <location>
        <begin position="53"/>
        <end position="62"/>
    </location>
</feature>
<feature type="region of interest" description="Disordered" evidence="1">
    <location>
        <begin position="37"/>
        <end position="84"/>
    </location>
</feature>
<dbReference type="RefSeq" id="WP_184474674.1">
    <property type="nucleotide sequence ID" value="NZ_JACHOV010000003.1"/>
</dbReference>